<dbReference type="GO" id="GO:0004523">
    <property type="term" value="F:RNA-DNA hybrid ribonuclease activity"/>
    <property type="evidence" value="ECO:0007669"/>
    <property type="project" value="UniProtKB-EC"/>
</dbReference>
<dbReference type="PROSITE" id="PS50878">
    <property type="entry name" value="RT_POL"/>
    <property type="match status" value="1"/>
</dbReference>
<evidence type="ECO:0000313" key="5">
    <source>
        <dbReference type="Proteomes" id="UP000765507"/>
    </source>
</evidence>
<dbReference type="OrthoDB" id="410381at2759"/>
<dbReference type="Proteomes" id="UP000765507">
    <property type="component" value="Unassembled WGS sequence"/>
</dbReference>
<evidence type="ECO:0000256" key="2">
    <source>
        <dbReference type="ARBA" id="ARBA00012180"/>
    </source>
</evidence>
<dbReference type="EMBL" id="JAHGAV010000050">
    <property type="protein sequence ID" value="KAG6934971.1"/>
    <property type="molecule type" value="Genomic_DNA"/>
</dbReference>
<feature type="domain" description="Reverse transcriptase" evidence="3">
    <location>
        <begin position="276"/>
        <end position="542"/>
    </location>
</feature>
<dbReference type="Pfam" id="PF00078">
    <property type="entry name" value="RVT_1"/>
    <property type="match status" value="1"/>
</dbReference>
<dbReference type="PANTHER" id="PTHR47027:SF20">
    <property type="entry name" value="REVERSE TRANSCRIPTASE-LIKE PROTEIN WITH RNA-DIRECTED DNA POLYMERASE DOMAIN"/>
    <property type="match status" value="1"/>
</dbReference>
<dbReference type="InterPro" id="IPR043128">
    <property type="entry name" value="Rev_trsase/Diguanyl_cyclase"/>
</dbReference>
<evidence type="ECO:0000313" key="4">
    <source>
        <dbReference type="EMBL" id="KAG6934971.1"/>
    </source>
</evidence>
<dbReference type="PANTHER" id="PTHR47027">
    <property type="entry name" value="REVERSE TRANSCRIPTASE DOMAIN-CONTAINING PROTEIN"/>
    <property type="match status" value="1"/>
</dbReference>
<reference evidence="4 5" key="1">
    <citation type="journal article" date="2020" name="G3 (Bethesda)">
        <title>Draft Genome of the Common Snapping Turtle, Chelydra serpentina, a Model for Phenotypic Plasticity in Reptiles.</title>
        <authorList>
            <person name="Das D."/>
            <person name="Singh S.K."/>
            <person name="Bierstedt J."/>
            <person name="Erickson A."/>
            <person name="Galli G.L.J."/>
            <person name="Crossley D.A. 2nd"/>
            <person name="Rhen T."/>
        </authorList>
    </citation>
    <scope>NUCLEOTIDE SEQUENCE [LARGE SCALE GENOMIC DNA]</scope>
    <source>
        <strain evidence="4">KW</strain>
    </source>
</reference>
<protein>
    <recommendedName>
        <fullName evidence="2">ribonuclease H</fullName>
        <ecNumber evidence="2">3.1.26.4</ecNumber>
    </recommendedName>
</protein>
<name>A0A8T1T122_CHESE</name>
<accession>A0A8T1T122</accession>
<dbReference type="Gene3D" id="3.30.70.270">
    <property type="match status" value="1"/>
</dbReference>
<organism evidence="4 5">
    <name type="scientific">Chelydra serpentina</name>
    <name type="common">Snapping turtle</name>
    <name type="synonym">Testudo serpentina</name>
    <dbReference type="NCBI Taxonomy" id="8475"/>
    <lineage>
        <taxon>Eukaryota</taxon>
        <taxon>Metazoa</taxon>
        <taxon>Chordata</taxon>
        <taxon>Craniata</taxon>
        <taxon>Vertebrata</taxon>
        <taxon>Euteleostomi</taxon>
        <taxon>Archelosauria</taxon>
        <taxon>Testudinata</taxon>
        <taxon>Testudines</taxon>
        <taxon>Cryptodira</taxon>
        <taxon>Durocryptodira</taxon>
        <taxon>Americhelydia</taxon>
        <taxon>Chelydroidea</taxon>
        <taxon>Chelydridae</taxon>
        <taxon>Chelydra</taxon>
    </lineage>
</organism>
<dbReference type="AlphaFoldDB" id="A0A8T1T122"/>
<evidence type="ECO:0000259" key="3">
    <source>
        <dbReference type="PROSITE" id="PS50878"/>
    </source>
</evidence>
<comment type="similarity">
    <text evidence="1">Belongs to the beta type-B retroviral polymerase family. HERV class-II K(HML-2) pol subfamily.</text>
</comment>
<proteinExistence type="inferred from homology"/>
<dbReference type="EC" id="3.1.26.4" evidence="2"/>
<evidence type="ECO:0000256" key="1">
    <source>
        <dbReference type="ARBA" id="ARBA00010879"/>
    </source>
</evidence>
<dbReference type="CDD" id="cd01650">
    <property type="entry name" value="RT_nLTR_like"/>
    <property type="match status" value="1"/>
</dbReference>
<dbReference type="InterPro" id="IPR000477">
    <property type="entry name" value="RT_dom"/>
</dbReference>
<comment type="caution">
    <text evidence="4">The sequence shown here is derived from an EMBL/GenBank/DDBJ whole genome shotgun (WGS) entry which is preliminary data.</text>
</comment>
<gene>
    <name evidence="4" type="ORF">G0U57_016079</name>
</gene>
<sequence length="752" mass="86973">KNEIDYILVNKRRIIQDVSVVQPFNTGSDHRLLRAKLIFDEAVEKKALQMANRKQQPKTFDEAKLKKAISGFDWSQMEKCDEDYSIFADKLRCCIKAAEIKKLKKAKGRISIETKSLLEKRRNMKRSSHNNLEYSILCKLTRQKLKDDFENFRKEKLLKTAESRKSLRTCKRELTQYRLSVTALKNKDGETVIDRAGMEKVCKDFYTELFKSRINVPLPTLEESEERVPPIIVSEVQSALHQMKKGKAPGKDGITSEMIYAGGEEFWKALALRFSRYLEEGKIPSSWKESNTILLHKKGDRENLKNYRPICLLSHIYKLFTKVITNRLSQSLDEQQPREQAGFRRNFSTIDHIFTLSQLLERAREYKLPLCIAFVDYEKAFDSVEFNAILKALAEQGINTQYISLLKEANTGCTTDITLLETPLRIPIEKGVKQGDTISPKLFTTCLEMVMNKINWRSGVNINGERLSHLRFADDIVLIAESTNQLQSMLRRLDKKSSQVGLKMNRCKTKYMRSDFLRKARITVTGEDIEEVEQYIYLGQEVNMRQDLNGELSRRIRAGWCAFNSIKDVLKGKTDKTTRKNIFNSAVLPAMLYGSETWALTKREEQWLLVAERAMERAMLGISLLDRIPNEIIRERSGVKDIVVESRHNKMQWVGHTAWLTDNRWTAIIAEWYSREQKRPPPVGLQEDGKMTSLNVSDERGEERQEFEKNGKRVVIGAVLTTAEVRLIQVIQVTDFANAFYVVCCKTRQTSR</sequence>
<dbReference type="SUPFAM" id="SSF56672">
    <property type="entry name" value="DNA/RNA polymerases"/>
    <property type="match status" value="1"/>
</dbReference>
<keyword evidence="5" id="KW-1185">Reference proteome</keyword>
<dbReference type="InterPro" id="IPR043502">
    <property type="entry name" value="DNA/RNA_pol_sf"/>
</dbReference>
<feature type="non-terminal residue" evidence="4">
    <location>
        <position position="1"/>
    </location>
</feature>